<proteinExistence type="predicted"/>
<dbReference type="PROSITE" id="PS52001">
    <property type="entry name" value="AD"/>
    <property type="match status" value="1"/>
</dbReference>
<reference evidence="2 3" key="1">
    <citation type="submission" date="2021-11" db="EMBL/GenBank/DDBJ databases">
        <title>Black yeast isolated from Biological Soil Crust.</title>
        <authorList>
            <person name="Kurbessoian T."/>
        </authorList>
    </citation>
    <scope>NUCLEOTIDE SEQUENCE [LARGE SCALE GENOMIC DNA]</scope>
    <source>
        <strain evidence="2 3">CCFEE 5522</strain>
    </source>
</reference>
<dbReference type="Pfam" id="PF09793">
    <property type="entry name" value="AD"/>
    <property type="match status" value="1"/>
</dbReference>
<keyword evidence="3" id="KW-1185">Reference proteome</keyword>
<sequence>MLNPGDYHIIPVSRVQSFQIIALAGGAESSDSSIASSQPAIGTVDVKRLRHREEERVRKLKDEEKNMGKGVTKEAQAIFDSFKRMCVY</sequence>
<dbReference type="Proteomes" id="UP001324427">
    <property type="component" value="Unassembled WGS sequence"/>
</dbReference>
<comment type="caution">
    <text evidence="2">The sequence shown here is derived from an EMBL/GenBank/DDBJ whole genome shotgun (WGS) entry which is preliminary data.</text>
</comment>
<protein>
    <recommendedName>
        <fullName evidence="1">AD domain-containing protein</fullName>
    </recommendedName>
</protein>
<gene>
    <name evidence="2" type="ORF">LTR36_008731</name>
</gene>
<dbReference type="EMBL" id="JAVFHQ010000006">
    <property type="protein sequence ID" value="KAK4548958.1"/>
    <property type="molecule type" value="Genomic_DNA"/>
</dbReference>
<name>A0AAV9JTH1_9PEZI</name>
<evidence type="ECO:0000313" key="3">
    <source>
        <dbReference type="Proteomes" id="UP001324427"/>
    </source>
</evidence>
<dbReference type="InterPro" id="IPR019181">
    <property type="entry name" value="LSM12_ABD"/>
</dbReference>
<dbReference type="InterPro" id="IPR047574">
    <property type="entry name" value="AD"/>
</dbReference>
<dbReference type="AlphaFoldDB" id="A0AAV9JTH1"/>
<evidence type="ECO:0000313" key="2">
    <source>
        <dbReference type="EMBL" id="KAK4548958.1"/>
    </source>
</evidence>
<feature type="domain" description="AD" evidence="1">
    <location>
        <begin position="42"/>
        <end position="88"/>
    </location>
</feature>
<accession>A0AAV9JTH1</accession>
<evidence type="ECO:0000259" key="1">
    <source>
        <dbReference type="PROSITE" id="PS52001"/>
    </source>
</evidence>
<organism evidence="2 3">
    <name type="scientific">Oleoguttula mirabilis</name>
    <dbReference type="NCBI Taxonomy" id="1507867"/>
    <lineage>
        <taxon>Eukaryota</taxon>
        <taxon>Fungi</taxon>
        <taxon>Dikarya</taxon>
        <taxon>Ascomycota</taxon>
        <taxon>Pezizomycotina</taxon>
        <taxon>Dothideomycetes</taxon>
        <taxon>Dothideomycetidae</taxon>
        <taxon>Mycosphaerellales</taxon>
        <taxon>Teratosphaeriaceae</taxon>
        <taxon>Oleoguttula</taxon>
    </lineage>
</organism>